<keyword evidence="9 13" id="KW-1133">Transmembrane helix</keyword>
<dbReference type="CDD" id="cd12835">
    <property type="entry name" value="EcCorA-like_1"/>
    <property type="match status" value="1"/>
</dbReference>
<name>A0A3P3VQJ2_9GAMM</name>
<dbReference type="AlphaFoldDB" id="A0A3P3VQJ2"/>
<comment type="catalytic activity">
    <reaction evidence="12">
        <text>Mg(2+)(in) = Mg(2+)(out)</text>
        <dbReference type="Rhea" id="RHEA:29827"/>
        <dbReference type="ChEBI" id="CHEBI:18420"/>
    </reaction>
</comment>
<feature type="transmembrane region" description="Helical" evidence="13">
    <location>
        <begin position="291"/>
        <end position="311"/>
    </location>
</feature>
<dbReference type="PANTHER" id="PTHR47685">
    <property type="entry name" value="MAGNESIUM TRANSPORT PROTEIN CORA"/>
    <property type="match status" value="1"/>
</dbReference>
<dbReference type="GO" id="GO:0015087">
    <property type="term" value="F:cobalt ion transmembrane transporter activity"/>
    <property type="evidence" value="ECO:0007669"/>
    <property type="project" value="UniProtKB-UniRule"/>
</dbReference>
<evidence type="ECO:0000313" key="15">
    <source>
        <dbReference type="Proteomes" id="UP000280792"/>
    </source>
</evidence>
<dbReference type="InterPro" id="IPR004488">
    <property type="entry name" value="Mg/Co-transport_prot_CorA"/>
</dbReference>
<keyword evidence="8 13" id="KW-0460">Magnesium</keyword>
<comment type="function">
    <text evidence="13">Mediates influx of magnesium ions.</text>
</comment>
<dbReference type="Pfam" id="PF01544">
    <property type="entry name" value="CorA"/>
    <property type="match status" value="1"/>
</dbReference>
<dbReference type="InterPro" id="IPR045863">
    <property type="entry name" value="CorA_TM1_TM2"/>
</dbReference>
<evidence type="ECO:0000313" key="14">
    <source>
        <dbReference type="EMBL" id="RRJ85062.1"/>
    </source>
</evidence>
<dbReference type="SUPFAM" id="SSF144083">
    <property type="entry name" value="Magnesium transport protein CorA, transmembrane region"/>
    <property type="match status" value="1"/>
</dbReference>
<comment type="subcellular location">
    <subcellularLocation>
        <location evidence="1">Cell inner membrane</location>
        <topology evidence="1">Multi-pass membrane protein</topology>
    </subcellularLocation>
    <subcellularLocation>
        <location evidence="13">Membrane</location>
        <topology evidence="13">Multi-pass membrane protein</topology>
    </subcellularLocation>
</comment>
<evidence type="ECO:0000256" key="8">
    <source>
        <dbReference type="ARBA" id="ARBA00022842"/>
    </source>
</evidence>
<dbReference type="PANTHER" id="PTHR47685:SF1">
    <property type="entry name" value="MAGNESIUM TRANSPORT PROTEIN CORA"/>
    <property type="match status" value="1"/>
</dbReference>
<dbReference type="Gene3D" id="3.30.460.20">
    <property type="entry name" value="CorA soluble domain-like"/>
    <property type="match status" value="1"/>
</dbReference>
<dbReference type="SUPFAM" id="SSF143865">
    <property type="entry name" value="CorA soluble domain-like"/>
    <property type="match status" value="1"/>
</dbReference>
<evidence type="ECO:0000256" key="11">
    <source>
        <dbReference type="ARBA" id="ARBA00023136"/>
    </source>
</evidence>
<dbReference type="InterPro" id="IPR050829">
    <property type="entry name" value="CorA_MIT"/>
</dbReference>
<dbReference type="Gene3D" id="1.20.58.340">
    <property type="entry name" value="Magnesium transport protein CorA, transmembrane region"/>
    <property type="match status" value="1"/>
</dbReference>
<keyword evidence="15" id="KW-1185">Reference proteome</keyword>
<gene>
    <name evidence="13 14" type="primary">corA</name>
    <name evidence="14" type="ORF">D0544_08295</name>
</gene>
<evidence type="ECO:0000256" key="3">
    <source>
        <dbReference type="ARBA" id="ARBA00019439"/>
    </source>
</evidence>
<protein>
    <recommendedName>
        <fullName evidence="3 13">Magnesium transport protein CorA</fullName>
    </recommendedName>
</protein>
<reference evidence="14 15" key="1">
    <citation type="submission" date="2018-08" db="EMBL/GenBank/DDBJ databases">
        <authorList>
            <person name="Khan S.A."/>
        </authorList>
    </citation>
    <scope>NUCLEOTIDE SEQUENCE [LARGE SCALE GENOMIC DNA]</scope>
    <source>
        <strain evidence="14 15">GTF-13</strain>
    </source>
</reference>
<dbReference type="GO" id="GO:0015099">
    <property type="term" value="F:nickel cation transmembrane transporter activity"/>
    <property type="evidence" value="ECO:0007669"/>
    <property type="project" value="TreeGrafter"/>
</dbReference>
<evidence type="ECO:0000256" key="5">
    <source>
        <dbReference type="ARBA" id="ARBA00022475"/>
    </source>
</evidence>
<dbReference type="InterPro" id="IPR002523">
    <property type="entry name" value="MgTranspt_CorA/ZnTranspt_ZntB"/>
</dbReference>
<evidence type="ECO:0000256" key="13">
    <source>
        <dbReference type="RuleBase" id="RU362010"/>
    </source>
</evidence>
<proteinExistence type="inferred from homology"/>
<keyword evidence="7 13" id="KW-0812">Transmembrane</keyword>
<evidence type="ECO:0000256" key="4">
    <source>
        <dbReference type="ARBA" id="ARBA00022448"/>
    </source>
</evidence>
<organism evidence="14 15">
    <name type="scientific">Aestuariirhabdus litorea</name>
    <dbReference type="NCBI Taxonomy" id="2528527"/>
    <lineage>
        <taxon>Bacteria</taxon>
        <taxon>Pseudomonadati</taxon>
        <taxon>Pseudomonadota</taxon>
        <taxon>Gammaproteobacteria</taxon>
        <taxon>Oceanospirillales</taxon>
        <taxon>Aestuariirhabdaceae</taxon>
        <taxon>Aestuariirhabdus</taxon>
    </lineage>
</organism>
<dbReference type="EMBL" id="QWEZ01000001">
    <property type="protein sequence ID" value="RRJ85062.1"/>
    <property type="molecule type" value="Genomic_DNA"/>
</dbReference>
<keyword evidence="4 13" id="KW-0813">Transport</keyword>
<sequence>MITAYSLNESGVQIDTLGIEDRLPPGCIWLDVVEPEENEREWLDQYFVEEVPDTEDLDEIEATSRFFTDKDGLHILSLFPHRAGKDIRNINVSFNLRKNILITLRDDEVGLFRLVRNYLKRQQIDVQAPLEIMIRLFTAKVDYLADLLEEVYESLEEASQMALRDQSSERDEVLKNITVQEDFNGQIRLNLMDSQRSMRFLARNSRALMDDSQLIEVKEMLRDIDSLLPHTSFLFDKINFLMDATMGFSNLEQSRIIKIFSIAAVVFLPPTVIASAYGMNFRVMPELDWAFGYPMALAMMFMSAASTYLFFKVKGWL</sequence>
<evidence type="ECO:0000256" key="1">
    <source>
        <dbReference type="ARBA" id="ARBA00004429"/>
    </source>
</evidence>
<feature type="transmembrane region" description="Helical" evidence="13">
    <location>
        <begin position="256"/>
        <end position="279"/>
    </location>
</feature>
<dbReference type="FunFam" id="1.20.58.340:FF:000001">
    <property type="entry name" value="Magnesium transport protein CorA"/>
    <property type="match status" value="1"/>
</dbReference>
<evidence type="ECO:0000256" key="6">
    <source>
        <dbReference type="ARBA" id="ARBA00022519"/>
    </source>
</evidence>
<evidence type="ECO:0000256" key="7">
    <source>
        <dbReference type="ARBA" id="ARBA00022692"/>
    </source>
</evidence>
<keyword evidence="6" id="KW-0997">Cell inner membrane</keyword>
<dbReference type="GO" id="GO:0005886">
    <property type="term" value="C:plasma membrane"/>
    <property type="evidence" value="ECO:0007669"/>
    <property type="project" value="UniProtKB-SubCell"/>
</dbReference>
<dbReference type="InterPro" id="IPR045861">
    <property type="entry name" value="CorA_cytoplasmic_dom"/>
</dbReference>
<reference evidence="14 15" key="2">
    <citation type="submission" date="2018-12" db="EMBL/GenBank/DDBJ databases">
        <title>Simiduia agarivorans gen. nov., sp. nov., a marine, agarolytic bacterium isolated from shallow coastal water from Keelung, Taiwan.</title>
        <authorList>
            <person name="Shieh W.Y."/>
        </authorList>
    </citation>
    <scope>NUCLEOTIDE SEQUENCE [LARGE SCALE GENOMIC DNA]</scope>
    <source>
        <strain evidence="14 15">GTF-13</strain>
    </source>
</reference>
<keyword evidence="11 13" id="KW-0472">Membrane</keyword>
<dbReference type="GO" id="GO:0015095">
    <property type="term" value="F:magnesium ion transmembrane transporter activity"/>
    <property type="evidence" value="ECO:0007669"/>
    <property type="project" value="UniProtKB-UniRule"/>
</dbReference>
<comment type="caution">
    <text evidence="14">The sequence shown here is derived from an EMBL/GenBank/DDBJ whole genome shotgun (WGS) entry which is preliminary data.</text>
</comment>
<evidence type="ECO:0000256" key="10">
    <source>
        <dbReference type="ARBA" id="ARBA00023065"/>
    </source>
</evidence>
<evidence type="ECO:0000256" key="12">
    <source>
        <dbReference type="ARBA" id="ARBA00034269"/>
    </source>
</evidence>
<comment type="similarity">
    <text evidence="2 13">Belongs to the CorA metal ion transporter (MIT) (TC 1.A.35) family.</text>
</comment>
<dbReference type="Proteomes" id="UP000280792">
    <property type="component" value="Unassembled WGS sequence"/>
</dbReference>
<evidence type="ECO:0000256" key="2">
    <source>
        <dbReference type="ARBA" id="ARBA00009765"/>
    </source>
</evidence>
<accession>A0A3P3VQJ2</accession>
<keyword evidence="5 13" id="KW-1003">Cell membrane</keyword>
<keyword evidence="10 13" id="KW-0406">Ion transport</keyword>
<evidence type="ECO:0000256" key="9">
    <source>
        <dbReference type="ARBA" id="ARBA00022989"/>
    </source>
</evidence>
<dbReference type="NCBIfam" id="TIGR00383">
    <property type="entry name" value="corA"/>
    <property type="match status" value="1"/>
</dbReference>
<dbReference type="RefSeq" id="WP_125015492.1">
    <property type="nucleotide sequence ID" value="NZ_QWEZ01000001.1"/>
</dbReference>